<keyword evidence="2" id="KW-1003">Cell membrane</keyword>
<evidence type="ECO:0000256" key="2">
    <source>
        <dbReference type="ARBA" id="ARBA00022475"/>
    </source>
</evidence>
<feature type="transmembrane region" description="Helical" evidence="6">
    <location>
        <begin position="12"/>
        <end position="38"/>
    </location>
</feature>
<feature type="transmembrane region" description="Helical" evidence="6">
    <location>
        <begin position="50"/>
        <end position="73"/>
    </location>
</feature>
<dbReference type="GO" id="GO:0043235">
    <property type="term" value="C:receptor complex"/>
    <property type="evidence" value="ECO:0007669"/>
    <property type="project" value="TreeGrafter"/>
</dbReference>
<dbReference type="KEGG" id="ccan:109683581"/>
<dbReference type="RefSeq" id="XP_020015121.1">
    <property type="nucleotide sequence ID" value="XM_020159532.1"/>
</dbReference>
<organism evidence="7">
    <name type="scientific">Castor canadensis</name>
    <name type="common">American beaver</name>
    <dbReference type="NCBI Taxonomy" id="51338"/>
    <lineage>
        <taxon>Eukaryota</taxon>
        <taxon>Metazoa</taxon>
        <taxon>Chordata</taxon>
        <taxon>Craniata</taxon>
        <taxon>Vertebrata</taxon>
        <taxon>Euteleostomi</taxon>
        <taxon>Mammalia</taxon>
        <taxon>Eutheria</taxon>
        <taxon>Euarchontoglires</taxon>
        <taxon>Glires</taxon>
        <taxon>Rodentia</taxon>
        <taxon>Castorimorpha</taxon>
        <taxon>Castoridae</taxon>
        <taxon>Castor</taxon>
    </lineage>
</organism>
<dbReference type="GO" id="GO:0005886">
    <property type="term" value="C:plasma membrane"/>
    <property type="evidence" value="ECO:0007669"/>
    <property type="project" value="UniProtKB-SubCell"/>
</dbReference>
<evidence type="ECO:0000256" key="3">
    <source>
        <dbReference type="ARBA" id="ARBA00023040"/>
    </source>
</evidence>
<comment type="subcellular location">
    <subcellularLocation>
        <location evidence="1">Cell membrane</location>
        <topology evidence="1">Multi-pass membrane protein</topology>
    </subcellularLocation>
</comment>
<keyword evidence="6" id="KW-0812">Transmembrane</keyword>
<evidence type="ECO:0000256" key="5">
    <source>
        <dbReference type="ARBA" id="ARBA00023224"/>
    </source>
</evidence>
<dbReference type="GO" id="GO:0005768">
    <property type="term" value="C:endosome"/>
    <property type="evidence" value="ECO:0007669"/>
    <property type="project" value="TreeGrafter"/>
</dbReference>
<dbReference type="SUPFAM" id="SSF81321">
    <property type="entry name" value="Family A G protein-coupled receptor-like"/>
    <property type="match status" value="1"/>
</dbReference>
<dbReference type="Gene3D" id="1.20.1070.10">
    <property type="entry name" value="Rhodopsin 7-helix transmembrane proteins"/>
    <property type="match status" value="1"/>
</dbReference>
<keyword evidence="3" id="KW-0297">G-protein coupled receptor</keyword>
<evidence type="ECO:0000256" key="6">
    <source>
        <dbReference type="SAM" id="Phobius"/>
    </source>
</evidence>
<evidence type="ECO:0000256" key="1">
    <source>
        <dbReference type="ARBA" id="ARBA00004651"/>
    </source>
</evidence>
<evidence type="ECO:0000313" key="7">
    <source>
        <dbReference type="RefSeq" id="XP_020015121.1"/>
    </source>
</evidence>
<keyword evidence="4 7" id="KW-0675">Receptor</keyword>
<dbReference type="PANTHER" id="PTHR22752">
    <property type="entry name" value="G PROTEIN-COUPLED RECEPTOR"/>
    <property type="match status" value="1"/>
</dbReference>
<name>A0A8B7U6P9_CASCN</name>
<evidence type="ECO:0000256" key="4">
    <source>
        <dbReference type="ARBA" id="ARBA00023170"/>
    </source>
</evidence>
<dbReference type="OrthoDB" id="6117944at2759"/>
<reference evidence="7" key="1">
    <citation type="submission" date="2025-08" db="UniProtKB">
        <authorList>
            <consortium name="RefSeq"/>
        </authorList>
    </citation>
    <scope>IDENTIFICATION</scope>
    <source>
        <tissue evidence="7">Leukocyte</tissue>
    </source>
</reference>
<keyword evidence="5" id="KW-0807">Transducer</keyword>
<gene>
    <name evidence="7" type="primary">LOC109683581</name>
</gene>
<dbReference type="GO" id="GO:0004930">
    <property type="term" value="F:G protein-coupled receptor activity"/>
    <property type="evidence" value="ECO:0007669"/>
    <property type="project" value="UniProtKB-KW"/>
</dbReference>
<sequence>MANTTMLNATEIAGSVGLILAILVEVGTLLGNGALLIVVLRTPGLQDALYLVHLCVVDLLAAASIMPLGLLAAPPPGLGRVRLGPAPCRAVRFLSAALLPACTLGGLQISQTSGGQLQ</sequence>
<keyword evidence="6" id="KW-0472">Membrane</keyword>
<proteinExistence type="predicted"/>
<dbReference type="AlphaFoldDB" id="A0A8B7U6P9"/>
<protein>
    <submittedName>
        <fullName evidence="7">Probable G-protein coupled receptor 62</fullName>
    </submittedName>
</protein>
<dbReference type="PANTHER" id="PTHR22752:SF11">
    <property type="entry name" value="G-PROTEIN COUPLED RECEPTOR 62"/>
    <property type="match status" value="1"/>
</dbReference>
<accession>A0A8B7U6P9</accession>
<keyword evidence="6" id="KW-1133">Transmembrane helix</keyword>